<protein>
    <submittedName>
        <fullName evidence="1">Uncharacterized protein</fullName>
    </submittedName>
</protein>
<dbReference type="Pfam" id="PF13289">
    <property type="entry name" value="SIR2_2"/>
    <property type="match status" value="1"/>
</dbReference>
<accession>A0A1J5R4K6</accession>
<dbReference type="EMBL" id="MLJW01000448">
    <property type="protein sequence ID" value="OIQ86975.1"/>
    <property type="molecule type" value="Genomic_DNA"/>
</dbReference>
<comment type="caution">
    <text evidence="1">The sequence shown here is derived from an EMBL/GenBank/DDBJ whole genome shotgun (WGS) entry which is preliminary data.</text>
</comment>
<proteinExistence type="predicted"/>
<dbReference type="InterPro" id="IPR029035">
    <property type="entry name" value="DHS-like_NAD/FAD-binding_dom"/>
</dbReference>
<dbReference type="AlphaFoldDB" id="A0A1J5R4K6"/>
<dbReference type="Gene3D" id="3.40.50.1220">
    <property type="entry name" value="TPP-binding domain"/>
    <property type="match status" value="1"/>
</dbReference>
<dbReference type="CDD" id="cd01983">
    <property type="entry name" value="SIMIBI"/>
    <property type="match status" value="1"/>
</dbReference>
<dbReference type="SUPFAM" id="SSF52467">
    <property type="entry name" value="DHS-like NAD/FAD-binding domain"/>
    <property type="match status" value="1"/>
</dbReference>
<reference evidence="1" key="1">
    <citation type="submission" date="2016-10" db="EMBL/GenBank/DDBJ databases">
        <title>Sequence of Gallionella enrichment culture.</title>
        <authorList>
            <person name="Poehlein A."/>
            <person name="Muehling M."/>
            <person name="Daniel R."/>
        </authorList>
    </citation>
    <scope>NUCLEOTIDE SEQUENCE</scope>
</reference>
<sequence length="1246" mass="138597">MISARSLAPIFLDKVRRARRAETKIGFFLGAGADISSGGVSFNELKLRCMRRFSGTNRHLPVLPASEIDAEFNSWLQEITSEADKAALIDYVIDEMGEIEPSEGYLLMALLAQQGAIDAIITTNFDNLLEKSERRLGRSIFQVYAPGVAQPYVSGATIQLPLKPIYIKLHGDLDARVVTHVTKEEIAARRYSPVIIKLVRQILETHQMFFIGYGGYDGLLAEAVGAVKRQHPKVYWISPSRPKADAPFVGKLGAASIDHLSLSFDAFLQQVSRETLAEIDPLRNSPVFLKSLLADRISAANVRYQAAVLGNTKETARTLIRRVAVDGQLLAFRKNERLPLAVLSGPSGCGKSTTIAMILDDVSEAPFPPILVIPAGSIRNDDLAGSIIREIESGFGDSLQRLFQFSSWLKEQGLQLMVVVEDLNDYSPRLDEIVRLFRGVLEVASHIRIHGSIKLLVTLRRETWNEVFPRLDRTTLKRVLWESTGHNDQPNAIAVTEFDDAEARLAFDQLSGGPITGTAFDRLPDNTRRLLRDPFSMRCAVAQEIPLQSTILKGSFVKLLLQGRLGHGISAVKLEMLEHSLVQVAEGCFLQRTTWFDTASLASAALDENDVRALLDGSILTRIDAATLAFGHDRILEYFLALSIRRGRAMKLTDVRSVERSLALAREYSHLRSAMAQCFVEPERPNERAFGELLLNLLRHVHGPIASADELTSHLRLFVSDVLVELARQNPSLFQDLLGTLDYRQFEPLVARRLSSAIMQAATYATNDVAFPLWLSRVANDPSDDAAATEVLLYDRFVRQARKNGFVRFPYEDTRIFQNYFFNPNAPRIVGLFRLLRLVANVEEFDAITGPEALTPLASFCRLLKQWAASTGGDSTSKLIATAIPARRYNEFFFNAAAGWIDRFYMSESRKSLRTSFDRVTRRGTVSAEDLACIFAAASDLDQPASFSAANLIVALSFRNDHRGTMDVLGAALRDRAVVSRPEMVDFMLSALFVGKRLTHNGPFPEIDRFTRDLLREVPDVFLLTPGSHRTRSRNGFLDEFDCQFEDGFNPFAFYFYDAVHHARAATSARESARSYVVPLYREQLAAYESNGCSQGVVRVIHALGQMISLWPDEGLAALMPLIGRQDPTVRRAVERVLAESFIRFPAETDSAMAASGAAFDHATLYHIRCELDSRLANRTFEQVHWCRVVAFLEHLAPSQQITEAIAGALINSTSWPEAFHEIAGVLEAAVDSLVKLPPIAVVPAT</sequence>
<name>A0A1J5R4K6_9ZZZZ</name>
<evidence type="ECO:0000313" key="1">
    <source>
        <dbReference type="EMBL" id="OIQ86975.1"/>
    </source>
</evidence>
<gene>
    <name evidence="1" type="ORF">GALL_311610</name>
</gene>
<organism evidence="1">
    <name type="scientific">mine drainage metagenome</name>
    <dbReference type="NCBI Taxonomy" id="410659"/>
    <lineage>
        <taxon>unclassified sequences</taxon>
        <taxon>metagenomes</taxon>
        <taxon>ecological metagenomes</taxon>
    </lineage>
</organism>